<accession>A0A226DF54</accession>
<evidence type="ECO:0000313" key="2">
    <source>
        <dbReference type="EMBL" id="OXA43211.1"/>
    </source>
</evidence>
<sequence length="130" mass="14823">MQVNIFLTLLFIVVAEDVYFRDVDGKEYDGWGRAIPPGLTASKLEGDKTVWVHQLMGIIENTCMTERKRTKDELGVFDETIYTTKITEQKKFYTRKGFPNIGNTLFDWCVKGVLSGVDAAVQDLQKIPQK</sequence>
<feature type="chain" id="PRO_5012172072" evidence="1">
    <location>
        <begin position="16"/>
        <end position="130"/>
    </location>
</feature>
<proteinExistence type="predicted"/>
<dbReference type="AlphaFoldDB" id="A0A226DF54"/>
<dbReference type="EMBL" id="LNIX01000023">
    <property type="protein sequence ID" value="OXA43211.1"/>
    <property type="molecule type" value="Genomic_DNA"/>
</dbReference>
<comment type="caution">
    <text evidence="2">The sequence shown here is derived from an EMBL/GenBank/DDBJ whole genome shotgun (WGS) entry which is preliminary data.</text>
</comment>
<protein>
    <submittedName>
        <fullName evidence="2">Uncharacterized protein</fullName>
    </submittedName>
</protein>
<name>A0A226DF54_FOLCA</name>
<gene>
    <name evidence="2" type="ORF">Fcan01_22165</name>
</gene>
<feature type="signal peptide" evidence="1">
    <location>
        <begin position="1"/>
        <end position="15"/>
    </location>
</feature>
<evidence type="ECO:0000256" key="1">
    <source>
        <dbReference type="SAM" id="SignalP"/>
    </source>
</evidence>
<reference evidence="2 3" key="1">
    <citation type="submission" date="2015-12" db="EMBL/GenBank/DDBJ databases">
        <title>The genome of Folsomia candida.</title>
        <authorList>
            <person name="Faddeeva A."/>
            <person name="Derks M.F."/>
            <person name="Anvar Y."/>
            <person name="Smit S."/>
            <person name="Van Straalen N."/>
            <person name="Roelofs D."/>
        </authorList>
    </citation>
    <scope>NUCLEOTIDE SEQUENCE [LARGE SCALE GENOMIC DNA]</scope>
    <source>
        <strain evidence="2 3">VU population</strain>
        <tissue evidence="2">Whole body</tissue>
    </source>
</reference>
<keyword evidence="3" id="KW-1185">Reference proteome</keyword>
<dbReference type="Proteomes" id="UP000198287">
    <property type="component" value="Unassembled WGS sequence"/>
</dbReference>
<organism evidence="2 3">
    <name type="scientific">Folsomia candida</name>
    <name type="common">Springtail</name>
    <dbReference type="NCBI Taxonomy" id="158441"/>
    <lineage>
        <taxon>Eukaryota</taxon>
        <taxon>Metazoa</taxon>
        <taxon>Ecdysozoa</taxon>
        <taxon>Arthropoda</taxon>
        <taxon>Hexapoda</taxon>
        <taxon>Collembola</taxon>
        <taxon>Entomobryomorpha</taxon>
        <taxon>Isotomoidea</taxon>
        <taxon>Isotomidae</taxon>
        <taxon>Proisotominae</taxon>
        <taxon>Folsomia</taxon>
    </lineage>
</organism>
<evidence type="ECO:0000313" key="3">
    <source>
        <dbReference type="Proteomes" id="UP000198287"/>
    </source>
</evidence>
<keyword evidence="1" id="KW-0732">Signal</keyword>